<sequence>MSRFAALLLASLLTACASVDFDEPREPSYANVDTSDTRLGRALGPLREQRHPESGFSPLLLAVDALSARLLVIGLAEKTLDVQYYLVGNDPIGAVFFEALLKAADRGVRVRLLIDDIGTAEIEHQLPALNSHPNLDLRLFNPFASRGVRGFDAWDIHRLSRRMHNKTLIADQELLILGGRNIAAEYFAANPAYNFGDIDAVAAGSVARDASAMFDRYWNDRYSIPYEYVSDAASGPAQLSQLRTELGASKQSLLGTPYASLVGERALELSNADVEDYFWSPYRLVYDSPDKALSNEAKAEDKLSYSLGRVAAMAEEELLVLTPYFVPRKRGVEWLTGIAKRGVQIDVLTNGLAANDHLVVYGGYAPARKPLLREGVRFFELRGDIVMEGTKASDSVDADSKLHGKAFVVDRRYLFIGSFNWDPRSANLNTEMGVVIDSPEFAGAFAQGMYNELPNNAYAVYLEDDALRWRSSVNGQDTVLSKEPETGWWKRFLANMTRLLPIRGQL</sequence>
<evidence type="ECO:0000259" key="2">
    <source>
        <dbReference type="PROSITE" id="PS50035"/>
    </source>
</evidence>
<dbReference type="SMART" id="SM00155">
    <property type="entry name" value="PLDc"/>
    <property type="match status" value="2"/>
</dbReference>
<dbReference type="Gene3D" id="3.30.870.10">
    <property type="entry name" value="Endonuclease Chain A"/>
    <property type="match status" value="2"/>
</dbReference>
<dbReference type="RefSeq" id="WP_407349038.1">
    <property type="nucleotide sequence ID" value="NZ_CP136864.1"/>
</dbReference>
<dbReference type="Proteomes" id="UP001626537">
    <property type="component" value="Chromosome"/>
</dbReference>
<dbReference type="EMBL" id="CP136864">
    <property type="protein sequence ID" value="WOJ94402.1"/>
    <property type="molecule type" value="Genomic_DNA"/>
</dbReference>
<dbReference type="InterPro" id="IPR025202">
    <property type="entry name" value="PLD-like_dom"/>
</dbReference>
<dbReference type="CDD" id="cd09113">
    <property type="entry name" value="PLDc_ymdC_like_2"/>
    <property type="match status" value="1"/>
</dbReference>
<feature type="domain" description="PLD phosphodiesterase" evidence="2">
    <location>
        <begin position="398"/>
        <end position="425"/>
    </location>
</feature>
<dbReference type="PROSITE" id="PS50035">
    <property type="entry name" value="PLD"/>
    <property type="match status" value="2"/>
</dbReference>
<dbReference type="PROSITE" id="PS51257">
    <property type="entry name" value="PROKAR_LIPOPROTEIN"/>
    <property type="match status" value="1"/>
</dbReference>
<feature type="chain" id="PRO_5047471073" evidence="1">
    <location>
        <begin position="18"/>
        <end position="506"/>
    </location>
</feature>
<feature type="signal peptide" evidence="1">
    <location>
        <begin position="1"/>
        <end position="17"/>
    </location>
</feature>
<organism evidence="3 4">
    <name type="scientific">Congregibacter variabilis</name>
    <dbReference type="NCBI Taxonomy" id="3081200"/>
    <lineage>
        <taxon>Bacteria</taxon>
        <taxon>Pseudomonadati</taxon>
        <taxon>Pseudomonadota</taxon>
        <taxon>Gammaproteobacteria</taxon>
        <taxon>Cellvibrionales</taxon>
        <taxon>Halieaceae</taxon>
        <taxon>Congregibacter</taxon>
    </lineage>
</organism>
<dbReference type="SUPFAM" id="SSF56024">
    <property type="entry name" value="Phospholipase D/nuclease"/>
    <property type="match status" value="2"/>
</dbReference>
<evidence type="ECO:0000256" key="1">
    <source>
        <dbReference type="SAM" id="SignalP"/>
    </source>
</evidence>
<dbReference type="InterPro" id="IPR001736">
    <property type="entry name" value="PLipase_D/transphosphatidylase"/>
</dbReference>
<reference evidence="3 4" key="1">
    <citation type="submission" date="2023-10" db="EMBL/GenBank/DDBJ databases">
        <title>Two novel species belonging to the OM43/NOR5 clade.</title>
        <authorList>
            <person name="Park M."/>
        </authorList>
    </citation>
    <scope>NUCLEOTIDE SEQUENCE [LARGE SCALE GENOMIC DNA]</scope>
    <source>
        <strain evidence="3 4">IMCC43200</strain>
    </source>
</reference>
<gene>
    <name evidence="3" type="ORF">R0135_04370</name>
</gene>
<evidence type="ECO:0000313" key="3">
    <source>
        <dbReference type="EMBL" id="WOJ94402.1"/>
    </source>
</evidence>
<accession>A0ABZ0I4F2</accession>
<name>A0ABZ0I4F2_9GAMM</name>
<dbReference type="PANTHER" id="PTHR21248">
    <property type="entry name" value="CARDIOLIPIN SYNTHASE"/>
    <property type="match status" value="1"/>
</dbReference>
<proteinExistence type="predicted"/>
<keyword evidence="4" id="KW-1185">Reference proteome</keyword>
<dbReference type="CDD" id="cd09111">
    <property type="entry name" value="PLDc_ymdC_like_1"/>
    <property type="match status" value="1"/>
</dbReference>
<protein>
    <submittedName>
        <fullName evidence="3">Phospholipase D family protein</fullName>
    </submittedName>
</protein>
<evidence type="ECO:0000313" key="4">
    <source>
        <dbReference type="Proteomes" id="UP001626537"/>
    </source>
</evidence>
<dbReference type="PANTHER" id="PTHR21248:SF12">
    <property type="entry name" value="CARDIOLIPIN SYNTHASE C"/>
    <property type="match status" value="1"/>
</dbReference>
<keyword evidence="1" id="KW-0732">Signal</keyword>
<dbReference type="Pfam" id="PF13091">
    <property type="entry name" value="PLDc_2"/>
    <property type="match status" value="2"/>
</dbReference>
<feature type="domain" description="PLD phosphodiesterase" evidence="2">
    <location>
        <begin position="159"/>
        <end position="186"/>
    </location>
</feature>